<dbReference type="HOGENOM" id="CLU_1268203_0_0_1"/>
<proteinExistence type="predicted"/>
<gene>
    <name evidence="2" type="ORF">LOTGIDRAFT_161762</name>
</gene>
<dbReference type="AlphaFoldDB" id="V4BVX2"/>
<keyword evidence="3" id="KW-1185">Reference proteome</keyword>
<dbReference type="KEGG" id="lgi:LOTGIDRAFT_161762"/>
<evidence type="ECO:0000313" key="3">
    <source>
        <dbReference type="Proteomes" id="UP000030746"/>
    </source>
</evidence>
<organism evidence="2 3">
    <name type="scientific">Lottia gigantea</name>
    <name type="common">Giant owl limpet</name>
    <dbReference type="NCBI Taxonomy" id="225164"/>
    <lineage>
        <taxon>Eukaryota</taxon>
        <taxon>Metazoa</taxon>
        <taxon>Spiralia</taxon>
        <taxon>Lophotrochozoa</taxon>
        <taxon>Mollusca</taxon>
        <taxon>Gastropoda</taxon>
        <taxon>Patellogastropoda</taxon>
        <taxon>Lottioidea</taxon>
        <taxon>Lottiidae</taxon>
        <taxon>Lottia</taxon>
    </lineage>
</organism>
<evidence type="ECO:0000313" key="2">
    <source>
        <dbReference type="EMBL" id="ESO93209.1"/>
    </source>
</evidence>
<protein>
    <submittedName>
        <fullName evidence="2">Uncharacterized protein</fullName>
    </submittedName>
</protein>
<feature type="region of interest" description="Disordered" evidence="1">
    <location>
        <begin position="1"/>
        <end position="58"/>
    </location>
</feature>
<dbReference type="OMA" id="VDEQTEC"/>
<accession>V4BVX2</accession>
<name>V4BVX2_LOTGI</name>
<reference evidence="2 3" key="1">
    <citation type="journal article" date="2013" name="Nature">
        <title>Insights into bilaterian evolution from three spiralian genomes.</title>
        <authorList>
            <person name="Simakov O."/>
            <person name="Marletaz F."/>
            <person name="Cho S.J."/>
            <person name="Edsinger-Gonzales E."/>
            <person name="Havlak P."/>
            <person name="Hellsten U."/>
            <person name="Kuo D.H."/>
            <person name="Larsson T."/>
            <person name="Lv J."/>
            <person name="Arendt D."/>
            <person name="Savage R."/>
            <person name="Osoegawa K."/>
            <person name="de Jong P."/>
            <person name="Grimwood J."/>
            <person name="Chapman J.A."/>
            <person name="Shapiro H."/>
            <person name="Aerts A."/>
            <person name="Otillar R.P."/>
            <person name="Terry A.Y."/>
            <person name="Boore J.L."/>
            <person name="Grigoriev I.V."/>
            <person name="Lindberg D.R."/>
            <person name="Seaver E.C."/>
            <person name="Weisblat D.A."/>
            <person name="Putnam N.H."/>
            <person name="Rokhsar D.S."/>
        </authorList>
    </citation>
    <scope>NUCLEOTIDE SEQUENCE [LARGE SCALE GENOMIC DNA]</scope>
</reference>
<evidence type="ECO:0000256" key="1">
    <source>
        <dbReference type="SAM" id="MobiDB-lite"/>
    </source>
</evidence>
<dbReference type="EMBL" id="KB201931">
    <property type="protein sequence ID" value="ESO93209.1"/>
    <property type="molecule type" value="Genomic_DNA"/>
</dbReference>
<dbReference type="RefSeq" id="XP_009055915.1">
    <property type="nucleotide sequence ID" value="XM_009057667.1"/>
</dbReference>
<dbReference type="OrthoDB" id="6079754at2759"/>
<dbReference type="GeneID" id="20238774"/>
<dbReference type="CTD" id="20238774"/>
<dbReference type="Proteomes" id="UP000030746">
    <property type="component" value="Unassembled WGS sequence"/>
</dbReference>
<sequence length="218" mass="24046">MIENNNPTVKGKYGGVISPEVRGSGRSKHDRSMFSQSEDEDDLVPLLTGKGDTLSLSEDDMPVLEPQKQATTSVVKPDEDVECGLFSLFGDDARAKNCTGSTGGLKLDKSQREVLDLSWRSPNPTSIPAFTEENLDLFPIEEKDNDFLKVPTLDSMVESCLIQKHGPFSGKKTLYQQPYKTVEKIAFKGQQSALMGIKILLYIQQAFAKMKEGILDPA</sequence>